<dbReference type="AlphaFoldDB" id="G8TTV7"/>
<accession>G8TTV7</accession>
<protein>
    <recommendedName>
        <fullName evidence="3">Peptidase M14 carboxypeptidase A domain-containing protein</fullName>
    </recommendedName>
</protein>
<name>G8TTV7_SULAD</name>
<evidence type="ECO:0000313" key="1">
    <source>
        <dbReference type="EMBL" id="AEW04548.1"/>
    </source>
</evidence>
<dbReference type="KEGG" id="sap:Sulac_1048"/>
<evidence type="ECO:0008006" key="3">
    <source>
        <dbReference type="Google" id="ProtNLM"/>
    </source>
</evidence>
<sequence>MKLLAIDDFITRLHDLIRDLGIEADVLLLGTSRTGQIIEGLKMAHMPRQAVFLGFPHPNEPLGELIMEAIVQEAAIRQSPKNQADWYLVPVWDVDGARINQSWWSHTISIERMIDHWYRPAPSQQVEWTFPLHYQDIRFDHPLPETEAVRRLIDLARPELLVSLHNGVFPGAYALVSPHGARLASKIREVFHTHGLNPLRNCPIPYVETLAEGVFGLPYAHLEIDHLRRLDQQDSPVDYDNGGASFDYVDASCLSLVMELPLFEWIEGTMPVFPGGRRDLVARQITWWESLEQDLINAFADPTLLHSDHPLLSSPRYFYRRRKSDLATIKQRLADAFAHDDPPERADLQNYMATLLTVSTQYSQLLRGGGPDMPMAQCSRLELETLANAHLRTVEAGTIINTGRDFIRLLLDDM</sequence>
<dbReference type="PATRIC" id="fig|679936.5.peg.1106"/>
<dbReference type="Proteomes" id="UP000005439">
    <property type="component" value="Chromosome"/>
</dbReference>
<organism evidence="1 2">
    <name type="scientific">Sulfobacillus acidophilus (strain ATCC 700253 / DSM 10332 / NAL)</name>
    <dbReference type="NCBI Taxonomy" id="679936"/>
    <lineage>
        <taxon>Bacteria</taxon>
        <taxon>Bacillati</taxon>
        <taxon>Bacillota</taxon>
        <taxon>Clostridia</taxon>
        <taxon>Eubacteriales</taxon>
        <taxon>Clostridiales Family XVII. Incertae Sedis</taxon>
        <taxon>Sulfobacillus</taxon>
    </lineage>
</organism>
<proteinExistence type="predicted"/>
<reference evidence="1 2" key="2">
    <citation type="journal article" date="2012" name="Stand. Genomic Sci.">
        <title>Complete genome sequence of the moderately thermophilic mineral-sulfide-oxidizing firmicute Sulfobacillus acidophilus type strain (NAL(T)).</title>
        <authorList>
            <person name="Anderson I."/>
            <person name="Chertkov O."/>
            <person name="Chen A."/>
            <person name="Saunders E."/>
            <person name="Lapidus A."/>
            <person name="Nolan M."/>
            <person name="Lucas S."/>
            <person name="Hammon N."/>
            <person name="Deshpande S."/>
            <person name="Cheng J.F."/>
            <person name="Han C."/>
            <person name="Tapia R."/>
            <person name="Goodwin L.A."/>
            <person name="Pitluck S."/>
            <person name="Liolios K."/>
            <person name="Pagani I."/>
            <person name="Ivanova N."/>
            <person name="Mikhailova N."/>
            <person name="Pati A."/>
            <person name="Palaniappan K."/>
            <person name="Land M."/>
            <person name="Pan C."/>
            <person name="Rohde M."/>
            <person name="Pukall R."/>
            <person name="Goker M."/>
            <person name="Detter J.C."/>
            <person name="Woyke T."/>
            <person name="Bristow J."/>
            <person name="Eisen J.A."/>
            <person name="Markowitz V."/>
            <person name="Hugenholtz P."/>
            <person name="Kyrpides N.C."/>
            <person name="Klenk H.P."/>
            <person name="Mavromatis K."/>
        </authorList>
    </citation>
    <scope>NUCLEOTIDE SEQUENCE [LARGE SCALE GENOMIC DNA]</scope>
    <source>
        <strain evidence="2">ATCC 700253 / DSM 10332 / NAL</strain>
    </source>
</reference>
<keyword evidence="2" id="KW-1185">Reference proteome</keyword>
<dbReference type="Gene3D" id="3.40.630.10">
    <property type="entry name" value="Zn peptidases"/>
    <property type="match status" value="1"/>
</dbReference>
<dbReference type="SUPFAM" id="SSF53187">
    <property type="entry name" value="Zn-dependent exopeptidases"/>
    <property type="match status" value="1"/>
</dbReference>
<gene>
    <name evidence="1" type="ordered locus">Sulac_1048</name>
</gene>
<dbReference type="EMBL" id="CP003179">
    <property type="protein sequence ID" value="AEW04548.1"/>
    <property type="molecule type" value="Genomic_DNA"/>
</dbReference>
<dbReference type="STRING" id="679936.Sulac_1048"/>
<evidence type="ECO:0000313" key="2">
    <source>
        <dbReference type="Proteomes" id="UP000005439"/>
    </source>
</evidence>
<dbReference type="HOGENOM" id="CLU_663784_0_0_9"/>
<reference evidence="2" key="1">
    <citation type="submission" date="2011-12" db="EMBL/GenBank/DDBJ databases">
        <title>The complete genome of chromosome of Sulfobacillus acidophilus DSM 10332.</title>
        <authorList>
            <person name="Lucas S."/>
            <person name="Han J."/>
            <person name="Lapidus A."/>
            <person name="Bruce D."/>
            <person name="Goodwin L."/>
            <person name="Pitluck S."/>
            <person name="Peters L."/>
            <person name="Kyrpides N."/>
            <person name="Mavromatis K."/>
            <person name="Ivanova N."/>
            <person name="Mikhailova N."/>
            <person name="Chertkov O."/>
            <person name="Saunders E."/>
            <person name="Detter J.C."/>
            <person name="Tapia R."/>
            <person name="Han C."/>
            <person name="Land M."/>
            <person name="Hauser L."/>
            <person name="Markowitz V."/>
            <person name="Cheng J.-F."/>
            <person name="Hugenholtz P."/>
            <person name="Woyke T."/>
            <person name="Wu D."/>
            <person name="Pukall R."/>
            <person name="Gehrich-Schroeter G."/>
            <person name="Schneider S."/>
            <person name="Klenk H.-P."/>
            <person name="Eisen J.A."/>
        </authorList>
    </citation>
    <scope>NUCLEOTIDE SEQUENCE [LARGE SCALE GENOMIC DNA]</scope>
    <source>
        <strain evidence="2">ATCC 700253 / DSM 10332 / NAL</strain>
    </source>
</reference>